<reference evidence="3" key="1">
    <citation type="journal article" date="2015" name="Nature">
        <title>Complex archaea that bridge the gap between prokaryotes and eukaryotes.</title>
        <authorList>
            <person name="Spang A."/>
            <person name="Saw J.H."/>
            <person name="Jorgensen S.L."/>
            <person name="Zaremba-Niedzwiedzka K."/>
            <person name="Martijn J."/>
            <person name="Lind A.E."/>
            <person name="van Eijk R."/>
            <person name="Schleper C."/>
            <person name="Guy L."/>
            <person name="Ettema T.J."/>
        </authorList>
    </citation>
    <scope>NUCLEOTIDE SEQUENCE</scope>
</reference>
<name>A0A0F9TJT9_9ZZZZ</name>
<keyword evidence="1" id="KW-0472">Membrane</keyword>
<dbReference type="PIRSF" id="PIRSF018266">
    <property type="entry name" value="FecR"/>
    <property type="match status" value="1"/>
</dbReference>
<keyword evidence="1" id="KW-1133">Transmembrane helix</keyword>
<dbReference type="PANTHER" id="PTHR30273:SF2">
    <property type="entry name" value="PROTEIN FECR"/>
    <property type="match status" value="1"/>
</dbReference>
<evidence type="ECO:0000256" key="1">
    <source>
        <dbReference type="SAM" id="Phobius"/>
    </source>
</evidence>
<dbReference type="InterPro" id="IPR006860">
    <property type="entry name" value="FecR"/>
</dbReference>
<keyword evidence="1" id="KW-0812">Transmembrane</keyword>
<sequence length="359" mass="40246">MSNVHQFNSKDLILEKSCEWISAIDRGLTDDEKEQFKLWMMQSTAHQDSIYELAQLWDELSVLNELSHLFPQRNNTKASKNKWMFSYSIAASLFAALMVCSYLLINLENGYNQELAKVNYTKIYKTKVGEQATYVLPDGTIVQLNTNSLLEVAYSKGRRQLLLSRGEGRFNVAKDATRPFSVMAGDKSFTALGTVFNVQRNTSSDLELVVTEGKVMITDPSVAVDANDFKDYKLADNSTQKIRQINANIVTSGEKVVIEQSVTKPITQLSMNDVQRDLAWQNGMLIFNGEELSDALNEVSRYTATRFELSSAELASIKVAGVFKAGDVEGLLESLQTNFSIDHERLGEHVVTLKHPTES</sequence>
<evidence type="ECO:0000259" key="2">
    <source>
        <dbReference type="Pfam" id="PF04773"/>
    </source>
</evidence>
<feature type="transmembrane region" description="Helical" evidence="1">
    <location>
        <begin position="83"/>
        <end position="105"/>
    </location>
</feature>
<dbReference type="Gene3D" id="2.60.120.1440">
    <property type="match status" value="1"/>
</dbReference>
<dbReference type="EMBL" id="LAZR01000245">
    <property type="protein sequence ID" value="KKN79539.1"/>
    <property type="molecule type" value="Genomic_DNA"/>
</dbReference>
<dbReference type="AlphaFoldDB" id="A0A0F9TJT9"/>
<dbReference type="PANTHER" id="PTHR30273">
    <property type="entry name" value="PERIPLASMIC SIGNAL SENSOR AND SIGMA FACTOR ACTIVATOR FECR-RELATED"/>
    <property type="match status" value="1"/>
</dbReference>
<accession>A0A0F9TJT9</accession>
<dbReference type="Pfam" id="PF04773">
    <property type="entry name" value="FecR"/>
    <property type="match status" value="1"/>
</dbReference>
<proteinExistence type="predicted"/>
<organism evidence="3">
    <name type="scientific">marine sediment metagenome</name>
    <dbReference type="NCBI Taxonomy" id="412755"/>
    <lineage>
        <taxon>unclassified sequences</taxon>
        <taxon>metagenomes</taxon>
        <taxon>ecological metagenomes</taxon>
    </lineage>
</organism>
<protein>
    <recommendedName>
        <fullName evidence="2">FecR protein domain-containing protein</fullName>
    </recommendedName>
</protein>
<dbReference type="InterPro" id="IPR012373">
    <property type="entry name" value="Ferrdict_sens_TM"/>
</dbReference>
<feature type="domain" description="FecR protein" evidence="2">
    <location>
        <begin position="124"/>
        <end position="215"/>
    </location>
</feature>
<dbReference type="Gene3D" id="3.55.50.30">
    <property type="match status" value="1"/>
</dbReference>
<comment type="caution">
    <text evidence="3">The sequence shown here is derived from an EMBL/GenBank/DDBJ whole genome shotgun (WGS) entry which is preliminary data.</text>
</comment>
<evidence type="ECO:0000313" key="3">
    <source>
        <dbReference type="EMBL" id="KKN79539.1"/>
    </source>
</evidence>
<dbReference type="GO" id="GO:0016989">
    <property type="term" value="F:sigma factor antagonist activity"/>
    <property type="evidence" value="ECO:0007669"/>
    <property type="project" value="TreeGrafter"/>
</dbReference>
<gene>
    <name evidence="3" type="ORF">LCGC14_0338900</name>
</gene>